<dbReference type="InterPro" id="IPR027414">
    <property type="entry name" value="GH95_N_dom"/>
</dbReference>
<evidence type="ECO:0000259" key="2">
    <source>
        <dbReference type="Pfam" id="PF21307"/>
    </source>
</evidence>
<dbReference type="AlphaFoldDB" id="A0A0C2ZQ65"/>
<feature type="domain" description="Glycosyl hydrolase family 95 N-terminal" evidence="1">
    <location>
        <begin position="65"/>
        <end position="319"/>
    </location>
</feature>
<proteinExistence type="predicted"/>
<evidence type="ECO:0000313" key="4">
    <source>
        <dbReference type="EMBL" id="KIM54737.1"/>
    </source>
</evidence>
<feature type="domain" description="Glycosyl hydrolase family 95 catalytic" evidence="3">
    <location>
        <begin position="352"/>
        <end position="777"/>
    </location>
</feature>
<dbReference type="GO" id="GO:0005975">
    <property type="term" value="P:carbohydrate metabolic process"/>
    <property type="evidence" value="ECO:0007669"/>
    <property type="project" value="InterPro"/>
</dbReference>
<dbReference type="InterPro" id="IPR016518">
    <property type="entry name" value="Alpha-L-fucosidase"/>
</dbReference>
<dbReference type="PANTHER" id="PTHR31084">
    <property type="entry name" value="ALPHA-L-FUCOSIDASE 2"/>
    <property type="match status" value="1"/>
</dbReference>
<dbReference type="PIRSF" id="PIRSF007663">
    <property type="entry name" value="UCP007663"/>
    <property type="match status" value="1"/>
</dbReference>
<reference evidence="4 5" key="1">
    <citation type="submission" date="2014-04" db="EMBL/GenBank/DDBJ databases">
        <authorList>
            <consortium name="DOE Joint Genome Institute"/>
            <person name="Kuo A."/>
            <person name="Kohler A."/>
            <person name="Nagy L.G."/>
            <person name="Floudas D."/>
            <person name="Copeland A."/>
            <person name="Barry K.W."/>
            <person name="Cichocki N."/>
            <person name="Veneault-Fourrey C."/>
            <person name="LaButti K."/>
            <person name="Lindquist E.A."/>
            <person name="Lipzen A."/>
            <person name="Lundell T."/>
            <person name="Morin E."/>
            <person name="Murat C."/>
            <person name="Sun H."/>
            <person name="Tunlid A."/>
            <person name="Henrissat B."/>
            <person name="Grigoriev I.V."/>
            <person name="Hibbett D.S."/>
            <person name="Martin F."/>
            <person name="Nordberg H.P."/>
            <person name="Cantor M.N."/>
            <person name="Hua S.X."/>
        </authorList>
    </citation>
    <scope>NUCLEOTIDE SEQUENCE [LARGE SCALE GENOMIC DNA]</scope>
    <source>
        <strain evidence="4 5">Foug A</strain>
    </source>
</reference>
<dbReference type="InterPro" id="IPR049053">
    <property type="entry name" value="AFCA-like_C"/>
</dbReference>
<dbReference type="EMBL" id="KN822148">
    <property type="protein sequence ID" value="KIM54737.1"/>
    <property type="molecule type" value="Genomic_DNA"/>
</dbReference>
<feature type="domain" description="Alpha fucosidase A-like C-terminal" evidence="2">
    <location>
        <begin position="791"/>
        <end position="843"/>
    </location>
</feature>
<dbReference type="InterPro" id="IPR008928">
    <property type="entry name" value="6-hairpin_glycosidase_sf"/>
</dbReference>
<dbReference type="SUPFAM" id="SSF48208">
    <property type="entry name" value="Six-hairpin glycosidases"/>
    <property type="match status" value="1"/>
</dbReference>
<dbReference type="PANTHER" id="PTHR31084:SF3">
    <property type="entry name" value="ALPHA-FUCOSIDASE A"/>
    <property type="match status" value="1"/>
</dbReference>
<dbReference type="OrthoDB" id="2848340at2759"/>
<evidence type="ECO:0000259" key="1">
    <source>
        <dbReference type="Pfam" id="PF14498"/>
    </source>
</evidence>
<dbReference type="Gene3D" id="1.50.10.10">
    <property type="match status" value="1"/>
</dbReference>
<protein>
    <submittedName>
        <fullName evidence="4">Glycoside hydrolase family 95 protein</fullName>
    </submittedName>
</protein>
<dbReference type="InterPro" id="IPR012341">
    <property type="entry name" value="6hp_glycosidase-like_sf"/>
</dbReference>
<sequence length="869" mass="96358">MDSPIALLGGRVWPTVLPLFNILRSIVPHYIQFWFQQISCLLAVSTCTWITRFTPIGFPDSGNGLWYTSPGTSWAQELLPIGNGHLAAMIPGGTIQESIQLNIESLWSGGPFQDPTYNGGNDLRSQRAQLAGAMQRIREGIFASPTGTVDSIAEIMSPAGAYGSYAGAGYILVTMDTTSQVNKYARWLDLDQAVLFSAWSQNGANFLRQSFCSHPLQACIQYINTTAFALPTLTYAYSVDPEISLPFPNVTCLDSSTLRIRNVVSSPGMLYEILAHVEAPGGIVSCTPMNASGPPNATLTVTGASEAWLTWVGDTDYSMEAGNVAFNFSFQGTDPHNNLVTLLYSTALGSESYTSIVEEHIADYSSLVNKFSLSLGQTPDFRTPTDKLVSSYQTYIGNPYLEWLLFNYGRYLLVCSARGTLPANLQGKWADGLVNAWGSDYHSNINIQMNYWFAEMTNLDVSHSLFNYFENTWAPRGAYTAEVLYNISHGWVAHNEMNIFGHTGMKLSGNSALWANYPESNAWMMIHVWDHFDHTNDVQWWRRQGWPLLKGVASFHLEKLIEDLYFNDSTLVTSPCNSPEQPPITFGCAHSQQLIWQLFNAVEKGFIAAGDDDLAFLDAVRTKRKMMDKGLRIGRWGQLQEWKIDMDRPTDTHRHLSHLIGLYPGYAIASYSPSLQGGLMIDGASVTYTKEDVLDAAEISLIHRGNGTGPDADAGWEKLWRAAAWAQLGNATEFYKELTYAIERNFAPNLFSLYTYGSTIFQIDANFGYPASVLNALLQAPDVAQMDIPLEVTLLPALPLNWFSGSIKGARIRGGITVDLVWNDGKPNMAKFTVDGDTTGRVRDVKVNYADRVVGEFRSHPGTVKDIWF</sequence>
<dbReference type="GO" id="GO:0004560">
    <property type="term" value="F:alpha-L-fucosidase activity"/>
    <property type="evidence" value="ECO:0007669"/>
    <property type="project" value="InterPro"/>
</dbReference>
<keyword evidence="5" id="KW-1185">Reference proteome</keyword>
<dbReference type="Proteomes" id="UP000053989">
    <property type="component" value="Unassembled WGS sequence"/>
</dbReference>
<dbReference type="Pfam" id="PF14498">
    <property type="entry name" value="Glyco_hyd_65N_2"/>
    <property type="match status" value="1"/>
</dbReference>
<reference evidence="5" key="2">
    <citation type="submission" date="2015-01" db="EMBL/GenBank/DDBJ databases">
        <title>Evolutionary Origins and Diversification of the Mycorrhizal Mutualists.</title>
        <authorList>
            <consortium name="DOE Joint Genome Institute"/>
            <consortium name="Mycorrhizal Genomics Consortium"/>
            <person name="Kohler A."/>
            <person name="Kuo A."/>
            <person name="Nagy L.G."/>
            <person name="Floudas D."/>
            <person name="Copeland A."/>
            <person name="Barry K.W."/>
            <person name="Cichocki N."/>
            <person name="Veneault-Fourrey C."/>
            <person name="LaButti K."/>
            <person name="Lindquist E.A."/>
            <person name="Lipzen A."/>
            <person name="Lundell T."/>
            <person name="Morin E."/>
            <person name="Murat C."/>
            <person name="Riley R."/>
            <person name="Ohm R."/>
            <person name="Sun H."/>
            <person name="Tunlid A."/>
            <person name="Henrissat B."/>
            <person name="Grigoriev I.V."/>
            <person name="Hibbett D.S."/>
            <person name="Martin F."/>
        </authorList>
    </citation>
    <scope>NUCLEOTIDE SEQUENCE [LARGE SCALE GENOMIC DNA]</scope>
    <source>
        <strain evidence="5">Foug A</strain>
    </source>
</reference>
<evidence type="ECO:0000259" key="3">
    <source>
        <dbReference type="Pfam" id="PF22124"/>
    </source>
</evidence>
<dbReference type="Pfam" id="PF21307">
    <property type="entry name" value="Glyco_hydro_95_C"/>
    <property type="match status" value="1"/>
</dbReference>
<dbReference type="InterPro" id="IPR054363">
    <property type="entry name" value="GH95_cat"/>
</dbReference>
<organism evidence="4 5">
    <name type="scientific">Scleroderma citrinum Foug A</name>
    <dbReference type="NCBI Taxonomy" id="1036808"/>
    <lineage>
        <taxon>Eukaryota</taxon>
        <taxon>Fungi</taxon>
        <taxon>Dikarya</taxon>
        <taxon>Basidiomycota</taxon>
        <taxon>Agaricomycotina</taxon>
        <taxon>Agaricomycetes</taxon>
        <taxon>Agaricomycetidae</taxon>
        <taxon>Boletales</taxon>
        <taxon>Sclerodermatineae</taxon>
        <taxon>Sclerodermataceae</taxon>
        <taxon>Scleroderma</taxon>
    </lineage>
</organism>
<dbReference type="STRING" id="1036808.A0A0C2ZQ65"/>
<gene>
    <name evidence="4" type="ORF">SCLCIDRAFT_1221753</name>
</gene>
<dbReference type="Pfam" id="PF22124">
    <property type="entry name" value="Glyco_hydro_95_cat"/>
    <property type="match status" value="1"/>
</dbReference>
<evidence type="ECO:0000313" key="5">
    <source>
        <dbReference type="Proteomes" id="UP000053989"/>
    </source>
</evidence>
<dbReference type="InParanoid" id="A0A0C2ZQ65"/>
<accession>A0A0C2ZQ65</accession>
<name>A0A0C2ZQ65_9AGAM</name>
<keyword evidence="4" id="KW-0378">Hydrolase</keyword>
<dbReference type="HOGENOM" id="CLU_004617_2_2_1"/>